<proteinExistence type="predicted"/>
<keyword evidence="3" id="KW-1185">Reference proteome</keyword>
<evidence type="ECO:0000313" key="2">
    <source>
        <dbReference type="EMBL" id="KAJ8301836.1"/>
    </source>
</evidence>
<dbReference type="PANTHER" id="PTHR35558">
    <property type="entry name" value="SGNH_HYDRO DOMAIN-CONTAINING PROTEIN"/>
    <property type="match status" value="1"/>
</dbReference>
<dbReference type="EMBL" id="JARBDR010000918">
    <property type="protein sequence ID" value="KAJ8301836.1"/>
    <property type="molecule type" value="Genomic_DNA"/>
</dbReference>
<feature type="compositionally biased region" description="Low complexity" evidence="1">
    <location>
        <begin position="70"/>
        <end position="96"/>
    </location>
</feature>
<evidence type="ECO:0000313" key="3">
    <source>
        <dbReference type="Proteomes" id="UP001217089"/>
    </source>
</evidence>
<accession>A0ABQ9E915</accession>
<organism evidence="2 3">
    <name type="scientific">Tegillarca granosa</name>
    <name type="common">Malaysian cockle</name>
    <name type="synonym">Anadara granosa</name>
    <dbReference type="NCBI Taxonomy" id="220873"/>
    <lineage>
        <taxon>Eukaryota</taxon>
        <taxon>Metazoa</taxon>
        <taxon>Spiralia</taxon>
        <taxon>Lophotrochozoa</taxon>
        <taxon>Mollusca</taxon>
        <taxon>Bivalvia</taxon>
        <taxon>Autobranchia</taxon>
        <taxon>Pteriomorphia</taxon>
        <taxon>Arcoida</taxon>
        <taxon>Arcoidea</taxon>
        <taxon>Arcidae</taxon>
        <taxon>Tegillarca</taxon>
    </lineage>
</organism>
<feature type="region of interest" description="Disordered" evidence="1">
    <location>
        <begin position="59"/>
        <end position="107"/>
    </location>
</feature>
<evidence type="ECO:0000256" key="1">
    <source>
        <dbReference type="SAM" id="MobiDB-lite"/>
    </source>
</evidence>
<gene>
    <name evidence="2" type="ORF">KUTeg_020823</name>
</gene>
<reference evidence="2 3" key="1">
    <citation type="submission" date="2022-12" db="EMBL/GenBank/DDBJ databases">
        <title>Chromosome-level genome of Tegillarca granosa.</title>
        <authorList>
            <person name="Kim J."/>
        </authorList>
    </citation>
    <scope>NUCLEOTIDE SEQUENCE [LARGE SCALE GENOMIC DNA]</scope>
    <source>
        <strain evidence="2">Teg-2019</strain>
        <tissue evidence="2">Adductor muscle</tissue>
    </source>
</reference>
<dbReference type="Proteomes" id="UP001217089">
    <property type="component" value="Unassembled WGS sequence"/>
</dbReference>
<protein>
    <submittedName>
        <fullName evidence="2">Uncharacterized protein</fullName>
    </submittedName>
</protein>
<feature type="region of interest" description="Disordered" evidence="1">
    <location>
        <begin position="15"/>
        <end position="36"/>
    </location>
</feature>
<comment type="caution">
    <text evidence="2">The sequence shown here is derived from an EMBL/GenBank/DDBJ whole genome shotgun (WGS) entry which is preliminary data.</text>
</comment>
<name>A0ABQ9E915_TEGGR</name>
<dbReference type="PANTHER" id="PTHR35558:SF1">
    <property type="entry name" value="ENDONUCLEASE_EXONUCLEASE_PHOSPHATASE DOMAIN-CONTAINING PROTEIN"/>
    <property type="match status" value="1"/>
</dbReference>
<feature type="compositionally biased region" description="Low complexity" evidence="1">
    <location>
        <begin position="23"/>
        <end position="36"/>
    </location>
</feature>
<sequence>MCFILLVKQVMSSARKRRRTQNVPVSSSLPQSPQTSTASQIDYVKLASEIIRQQNSTAVSAGCGTPASCTQSGPSTSPSTSTASVSQVAQVAPATAHDGGHPDVQTTSVPNLINRIFSGIINVKQNSKYRHPLSINQWTTCFLTFMAIYIEKHLVEAPHLLKYALTVRELHQNFGDTAWRSYDEHFRKLRQSHRVPWQRYIHDLVKPSKYIRPDTNSS</sequence>